<reference evidence="1" key="1">
    <citation type="submission" date="2014-11" db="EMBL/GenBank/DDBJ databases">
        <authorList>
            <person name="Amaro Gonzalez C."/>
        </authorList>
    </citation>
    <scope>NUCLEOTIDE SEQUENCE</scope>
</reference>
<dbReference type="AlphaFoldDB" id="A0A0E9SMQ0"/>
<sequence>MRGWWSGGGVPPRSCGRSVCALAATALEERTASY</sequence>
<dbReference type="EMBL" id="GBXM01065923">
    <property type="protein sequence ID" value="JAH42654.1"/>
    <property type="molecule type" value="Transcribed_RNA"/>
</dbReference>
<proteinExistence type="predicted"/>
<evidence type="ECO:0000313" key="1">
    <source>
        <dbReference type="EMBL" id="JAH42654.1"/>
    </source>
</evidence>
<protein>
    <submittedName>
        <fullName evidence="1">Uncharacterized protein</fullName>
    </submittedName>
</protein>
<reference evidence="1" key="2">
    <citation type="journal article" date="2015" name="Fish Shellfish Immunol.">
        <title>Early steps in the European eel (Anguilla anguilla)-Vibrio vulnificus interaction in the gills: Role of the RtxA13 toxin.</title>
        <authorList>
            <person name="Callol A."/>
            <person name="Pajuelo D."/>
            <person name="Ebbesson L."/>
            <person name="Teles M."/>
            <person name="MacKenzie S."/>
            <person name="Amaro C."/>
        </authorList>
    </citation>
    <scope>NUCLEOTIDE SEQUENCE</scope>
</reference>
<name>A0A0E9SMQ0_ANGAN</name>
<organism evidence="1">
    <name type="scientific">Anguilla anguilla</name>
    <name type="common">European freshwater eel</name>
    <name type="synonym">Muraena anguilla</name>
    <dbReference type="NCBI Taxonomy" id="7936"/>
    <lineage>
        <taxon>Eukaryota</taxon>
        <taxon>Metazoa</taxon>
        <taxon>Chordata</taxon>
        <taxon>Craniata</taxon>
        <taxon>Vertebrata</taxon>
        <taxon>Euteleostomi</taxon>
        <taxon>Actinopterygii</taxon>
        <taxon>Neopterygii</taxon>
        <taxon>Teleostei</taxon>
        <taxon>Anguilliformes</taxon>
        <taxon>Anguillidae</taxon>
        <taxon>Anguilla</taxon>
    </lineage>
</organism>
<accession>A0A0E9SMQ0</accession>